<evidence type="ECO:0000313" key="7">
    <source>
        <dbReference type="EMBL" id="KAK8850508.1"/>
    </source>
</evidence>
<dbReference type="AlphaFoldDB" id="A0AAW0YKU5"/>
<keyword evidence="1" id="KW-0547">Nucleotide-binding</keyword>
<dbReference type="EMBL" id="JBCAWK010000008">
    <property type="protein sequence ID" value="KAK8850508.1"/>
    <property type="molecule type" value="Genomic_DNA"/>
</dbReference>
<feature type="compositionally biased region" description="Basic and acidic residues" evidence="5">
    <location>
        <begin position="704"/>
        <end position="714"/>
    </location>
</feature>
<feature type="region of interest" description="Disordered" evidence="5">
    <location>
        <begin position="25"/>
        <end position="59"/>
    </location>
</feature>
<name>A0AAW0YKU5_9TREE</name>
<dbReference type="InterPro" id="IPR006073">
    <property type="entry name" value="GTP-bd"/>
</dbReference>
<keyword evidence="8" id="KW-1185">Reference proteome</keyword>
<comment type="caution">
    <text evidence="7">The sequence shown here is derived from an EMBL/GenBank/DDBJ whole genome shotgun (WGS) entry which is preliminary data.</text>
</comment>
<comment type="function">
    <text evidence="3">Possible regulatory or functional link with the histocompatibility cluster.</text>
</comment>
<accession>A0AAW0YKU5</accession>
<keyword evidence="2" id="KW-0342">GTP-binding</keyword>
<organism evidence="7 8">
    <name type="scientific">Kwoniella newhampshirensis</name>
    <dbReference type="NCBI Taxonomy" id="1651941"/>
    <lineage>
        <taxon>Eukaryota</taxon>
        <taxon>Fungi</taxon>
        <taxon>Dikarya</taxon>
        <taxon>Basidiomycota</taxon>
        <taxon>Agaricomycotina</taxon>
        <taxon>Tremellomycetes</taxon>
        <taxon>Tremellales</taxon>
        <taxon>Cryptococcaceae</taxon>
        <taxon>Kwoniella</taxon>
    </lineage>
</organism>
<sequence>MPRRKPNSHKQKKLQMKTKALLHKGEISQADYDQFQRSSQAKKRWTPAPAKSGDPSSMVITNRKLQSRFTALSSDFLTRTRDLAFSETLPRPLDGDSAIFPMGLLSGRDTEDKLTCPSRPRFRHGQTKKEVEKNEEGAFKRWLRGVEDIMEGWVDGVDEEVPEKHRVDDEPDHIVDAEVEEDVIWPRGPTWFETNLEVWRQLWRVTESSDILLLLLDSRCPPLHCPPSLRSYLQSLKPRKEIVLVLTKSDLVDPAAVEGWKAWAKEWWGEEGVQVVSVRSYDVDMLSDGKGRHKPDIPRQSLDELISALKTAHERLLQPSAWTREKPERLEVWKPTVRSKVDWADLVDKDDSVHAGSSRFVTHANVQVIETVTSTPGNDEEPHFRDPEREPLTVGLIGQPNVGKSSLLNALLGEQKVRASRTPGKTKHFQTMFWGGKKEVKIVDCPGLVCPSLVGLEIQALAGIIPISQIPSLPACIHFAALHLPLEIIFRVPRTEEDYAKDEYAGKRTYRDPALAEEKARQEKEKKERWTAGGILEGRALDRGYLTAKGGRPDINRAADAMMRVLADGKVRWGFNPPGMKGKEGMGIWLNAEGEDARLEDGVGATQRDREEEDSHLKEEEEEEEEEEIGSESDGWEIDLDDVVEESENDNKDDEETEEEEDDEEEKVVSKAGGFFAALEMDDDEDEDEDEKDDGEDVEGNDGEDNHDQHKSVA</sequence>
<evidence type="ECO:0000259" key="6">
    <source>
        <dbReference type="Pfam" id="PF01926"/>
    </source>
</evidence>
<dbReference type="GO" id="GO:0003924">
    <property type="term" value="F:GTPase activity"/>
    <property type="evidence" value="ECO:0007669"/>
    <property type="project" value="InterPro"/>
</dbReference>
<proteinExistence type="predicted"/>
<feature type="region of interest" description="Disordered" evidence="5">
    <location>
        <begin position="110"/>
        <end position="130"/>
    </location>
</feature>
<feature type="compositionally biased region" description="Acidic residues" evidence="5">
    <location>
        <begin position="620"/>
        <end position="666"/>
    </location>
</feature>
<dbReference type="RefSeq" id="XP_066801939.1">
    <property type="nucleotide sequence ID" value="XM_066947525.1"/>
</dbReference>
<gene>
    <name evidence="7" type="ORF">IAR55_004426</name>
</gene>
<feature type="compositionally biased region" description="Basic and acidic residues" evidence="5">
    <location>
        <begin position="600"/>
        <end position="619"/>
    </location>
</feature>
<dbReference type="PANTHER" id="PTHR45709">
    <property type="entry name" value="LARGE SUBUNIT GTPASE 1 HOMOLOG-RELATED"/>
    <property type="match status" value="1"/>
</dbReference>
<dbReference type="PANTHER" id="PTHR45709:SF3">
    <property type="entry name" value="GUANINE NUCLEOTIDE-BINDING PROTEIN-LIKE 1"/>
    <property type="match status" value="1"/>
</dbReference>
<evidence type="ECO:0000256" key="3">
    <source>
        <dbReference type="ARBA" id="ARBA00037770"/>
    </source>
</evidence>
<evidence type="ECO:0000256" key="4">
    <source>
        <dbReference type="ARBA" id="ARBA00039902"/>
    </source>
</evidence>
<dbReference type="Pfam" id="PF01926">
    <property type="entry name" value="MMR_HSR1"/>
    <property type="match status" value="1"/>
</dbReference>
<dbReference type="GO" id="GO:0005525">
    <property type="term" value="F:GTP binding"/>
    <property type="evidence" value="ECO:0007669"/>
    <property type="project" value="UniProtKB-KW"/>
</dbReference>
<feature type="region of interest" description="Disordered" evidence="5">
    <location>
        <begin position="600"/>
        <end position="714"/>
    </location>
</feature>
<feature type="compositionally biased region" description="Acidic residues" evidence="5">
    <location>
        <begin position="680"/>
        <end position="703"/>
    </location>
</feature>
<protein>
    <recommendedName>
        <fullName evidence="4">Guanine nucleotide-binding protein-like 1</fullName>
    </recommendedName>
</protein>
<reference evidence="7 8" key="1">
    <citation type="journal article" date="2024" name="bioRxiv">
        <title>Comparative genomics of Cryptococcus and Kwoniella reveals pathogenesis evolution and contrasting karyotype dynamics via intercentromeric recombination or chromosome fusion.</title>
        <authorList>
            <person name="Coelho M.A."/>
            <person name="David-Palma M."/>
            <person name="Shea T."/>
            <person name="Bowers K."/>
            <person name="McGinley-Smith S."/>
            <person name="Mohammad A.W."/>
            <person name="Gnirke A."/>
            <person name="Yurkov A.M."/>
            <person name="Nowrousian M."/>
            <person name="Sun S."/>
            <person name="Cuomo C.A."/>
            <person name="Heitman J."/>
        </authorList>
    </citation>
    <scope>NUCLEOTIDE SEQUENCE [LARGE SCALE GENOMIC DNA]</scope>
    <source>
        <strain evidence="7 8">CBS 13917</strain>
    </source>
</reference>
<dbReference type="InterPro" id="IPR043358">
    <property type="entry name" value="GNL1-like"/>
</dbReference>
<dbReference type="Gene3D" id="3.40.50.300">
    <property type="entry name" value="P-loop containing nucleotide triphosphate hydrolases"/>
    <property type="match status" value="1"/>
</dbReference>
<dbReference type="Proteomes" id="UP001388673">
    <property type="component" value="Unassembled WGS sequence"/>
</dbReference>
<dbReference type="SUPFAM" id="SSF52540">
    <property type="entry name" value="P-loop containing nucleoside triphosphate hydrolases"/>
    <property type="match status" value="1"/>
</dbReference>
<feature type="domain" description="G" evidence="6">
    <location>
        <begin position="393"/>
        <end position="449"/>
    </location>
</feature>
<dbReference type="PRINTS" id="PR00326">
    <property type="entry name" value="GTP1OBG"/>
</dbReference>
<dbReference type="KEGG" id="kne:92181684"/>
<evidence type="ECO:0000256" key="1">
    <source>
        <dbReference type="ARBA" id="ARBA00022741"/>
    </source>
</evidence>
<evidence type="ECO:0000256" key="5">
    <source>
        <dbReference type="SAM" id="MobiDB-lite"/>
    </source>
</evidence>
<dbReference type="GeneID" id="92181684"/>
<dbReference type="InterPro" id="IPR027417">
    <property type="entry name" value="P-loop_NTPase"/>
</dbReference>
<evidence type="ECO:0000256" key="2">
    <source>
        <dbReference type="ARBA" id="ARBA00023134"/>
    </source>
</evidence>
<evidence type="ECO:0000313" key="8">
    <source>
        <dbReference type="Proteomes" id="UP001388673"/>
    </source>
</evidence>